<reference evidence="3 4" key="1">
    <citation type="submission" date="2017-06" db="EMBL/GenBank/DDBJ databases">
        <title>Cmopartive genomic analysis of Ambrosia Fusariam Clade fungi.</title>
        <authorList>
            <person name="Stajich J.E."/>
            <person name="Carrillo J."/>
            <person name="Kijimoto T."/>
            <person name="Eskalen A."/>
            <person name="O'Donnell K."/>
            <person name="Kasson M."/>
        </authorList>
    </citation>
    <scope>NUCLEOTIDE SEQUENCE [LARGE SCALE GENOMIC DNA]</scope>
    <source>
        <strain evidence="3 4">NRRL 20438</strain>
    </source>
</reference>
<sequence length="354" mass="38693">MSNHSYNSWLKTKKKPELAQLAQQFGLQDVAGSKKDDLGIALDTYLSENSSRYLADPELAGYFNSRSKALGSPVKREVIRDEVEKPLKVSRRRTTTKLSEEITPESDDGSPQASSPQAASPQAVSTALIETPGRALSQVAARIPLPATPADVALAVDRSTSAVRQRVSSMYEESGITEVSHATRDTLSTVTSVLFCVAAWELWNVRREVLSNIYAFTIPAIQFLGTSDYPVYVPDMFLLLSSSFWSPTLTWIFTSVAVPSFMGYFFNLSATSTPPTRGRLRSNNAEYVVDPLTFSIVKALISFVVYGQGVNFGGLLNDMSIVRLNNAIYGGYKGILIGTAITGLMSIYDAVLRK</sequence>
<evidence type="ECO:0000256" key="1">
    <source>
        <dbReference type="SAM" id="MobiDB-lite"/>
    </source>
</evidence>
<organism evidence="3 4">
    <name type="scientific">Fusarium ambrosium</name>
    <dbReference type="NCBI Taxonomy" id="131363"/>
    <lineage>
        <taxon>Eukaryota</taxon>
        <taxon>Fungi</taxon>
        <taxon>Dikarya</taxon>
        <taxon>Ascomycota</taxon>
        <taxon>Pezizomycotina</taxon>
        <taxon>Sordariomycetes</taxon>
        <taxon>Hypocreomycetidae</taxon>
        <taxon>Hypocreales</taxon>
        <taxon>Nectriaceae</taxon>
        <taxon>Fusarium</taxon>
        <taxon>Fusarium solani species complex</taxon>
    </lineage>
</organism>
<feature type="transmembrane region" description="Helical" evidence="2">
    <location>
        <begin position="213"/>
        <end position="232"/>
    </location>
</feature>
<dbReference type="AlphaFoldDB" id="A0A428URH7"/>
<comment type="caution">
    <text evidence="3">The sequence shown here is derived from an EMBL/GenBank/DDBJ whole genome shotgun (WGS) entry which is preliminary data.</text>
</comment>
<keyword evidence="2" id="KW-1133">Transmembrane helix</keyword>
<proteinExistence type="predicted"/>
<dbReference type="InterPro" id="IPR038872">
    <property type="entry name" value="Put_GTT3"/>
</dbReference>
<dbReference type="GO" id="GO:0016020">
    <property type="term" value="C:membrane"/>
    <property type="evidence" value="ECO:0007669"/>
    <property type="project" value="TreeGrafter"/>
</dbReference>
<dbReference type="EMBL" id="NIZV01000041">
    <property type="protein sequence ID" value="RSM16877.1"/>
    <property type="molecule type" value="Genomic_DNA"/>
</dbReference>
<keyword evidence="4" id="KW-1185">Reference proteome</keyword>
<feature type="transmembrane region" description="Helical" evidence="2">
    <location>
        <begin position="287"/>
        <end position="307"/>
    </location>
</feature>
<feature type="transmembrane region" description="Helical" evidence="2">
    <location>
        <begin position="244"/>
        <end position="266"/>
    </location>
</feature>
<evidence type="ECO:0000313" key="3">
    <source>
        <dbReference type="EMBL" id="RSM16877.1"/>
    </source>
</evidence>
<keyword evidence="2" id="KW-0472">Membrane</keyword>
<name>A0A428URH7_9HYPO</name>
<feature type="region of interest" description="Disordered" evidence="1">
    <location>
        <begin position="88"/>
        <end position="125"/>
    </location>
</feature>
<feature type="transmembrane region" description="Helical" evidence="2">
    <location>
        <begin position="327"/>
        <end position="348"/>
    </location>
</feature>
<keyword evidence="2" id="KW-0812">Transmembrane</keyword>
<gene>
    <name evidence="3" type="ORF">CDV31_004346</name>
</gene>
<dbReference type="PANTHER" id="PTHR41807:SF1">
    <property type="entry name" value="GLUTATHIONE TRANSFERASE 3"/>
    <property type="match status" value="1"/>
</dbReference>
<evidence type="ECO:0000256" key="2">
    <source>
        <dbReference type="SAM" id="Phobius"/>
    </source>
</evidence>
<accession>A0A428URH7</accession>
<evidence type="ECO:0000313" key="4">
    <source>
        <dbReference type="Proteomes" id="UP000288429"/>
    </source>
</evidence>
<dbReference type="Proteomes" id="UP000288429">
    <property type="component" value="Unassembled WGS sequence"/>
</dbReference>
<protein>
    <submittedName>
        <fullName evidence="3">Uncharacterized protein</fullName>
    </submittedName>
</protein>
<feature type="compositionally biased region" description="Low complexity" evidence="1">
    <location>
        <begin position="110"/>
        <end position="123"/>
    </location>
</feature>
<dbReference type="PANTHER" id="PTHR41807">
    <property type="entry name" value="GLUTATHIONE TRANSFERASE 3"/>
    <property type="match status" value="1"/>
</dbReference>